<dbReference type="AlphaFoldDB" id="A0A0X3NWJ5"/>
<dbReference type="PROSITE" id="PS50222">
    <property type="entry name" value="EF_HAND_2"/>
    <property type="match status" value="2"/>
</dbReference>
<dbReference type="GO" id="GO:0005758">
    <property type="term" value="C:mitochondrial intermembrane space"/>
    <property type="evidence" value="ECO:0007669"/>
    <property type="project" value="UniProtKB-SubCell"/>
</dbReference>
<evidence type="ECO:0000256" key="2">
    <source>
        <dbReference type="ARBA" id="ARBA00004569"/>
    </source>
</evidence>
<gene>
    <name evidence="11" type="primary">MICU2</name>
    <name evidence="11" type="ORF">TR135926</name>
</gene>
<dbReference type="SMART" id="SM00054">
    <property type="entry name" value="EFh"/>
    <property type="match status" value="3"/>
</dbReference>
<keyword evidence="9" id="KW-0812">Transmembrane</keyword>
<dbReference type="CDD" id="cd15900">
    <property type="entry name" value="EFh_MICU"/>
    <property type="match status" value="1"/>
</dbReference>
<evidence type="ECO:0000256" key="4">
    <source>
        <dbReference type="ARBA" id="ARBA00022792"/>
    </source>
</evidence>
<dbReference type="GO" id="GO:1990246">
    <property type="term" value="C:uniplex complex"/>
    <property type="evidence" value="ECO:0007669"/>
    <property type="project" value="TreeGrafter"/>
</dbReference>
<proteinExistence type="predicted"/>
<keyword evidence="7" id="KW-0496">Mitochondrion</keyword>
<dbReference type="GO" id="GO:0051560">
    <property type="term" value="P:mitochondrial calcium ion homeostasis"/>
    <property type="evidence" value="ECO:0007669"/>
    <property type="project" value="TreeGrafter"/>
</dbReference>
<dbReference type="InterPro" id="IPR002048">
    <property type="entry name" value="EF_hand_dom"/>
</dbReference>
<dbReference type="InterPro" id="IPR011992">
    <property type="entry name" value="EF-hand-dom_pair"/>
</dbReference>
<keyword evidence="8 9" id="KW-0472">Membrane</keyword>
<dbReference type="PANTHER" id="PTHR12294">
    <property type="entry name" value="EF HAND DOMAIN FAMILY A1,A2-RELATED"/>
    <property type="match status" value="1"/>
</dbReference>
<keyword evidence="9" id="KW-1133">Transmembrane helix</keyword>
<dbReference type="GO" id="GO:0005509">
    <property type="term" value="F:calcium ion binding"/>
    <property type="evidence" value="ECO:0007669"/>
    <property type="project" value="InterPro"/>
</dbReference>
<name>A0A0X3NWJ5_SCHSO</name>
<evidence type="ECO:0000256" key="9">
    <source>
        <dbReference type="SAM" id="Phobius"/>
    </source>
</evidence>
<dbReference type="EMBL" id="GEEE01019715">
    <property type="protein sequence ID" value="JAP43510.1"/>
    <property type="molecule type" value="Transcribed_RNA"/>
</dbReference>
<dbReference type="Gene3D" id="1.10.238.10">
    <property type="entry name" value="EF-hand"/>
    <property type="match status" value="2"/>
</dbReference>
<reference evidence="11" key="1">
    <citation type="submission" date="2016-01" db="EMBL/GenBank/DDBJ databases">
        <title>Reference transcriptome for the parasite Schistocephalus solidus: insights into the molecular evolution of parasitism.</title>
        <authorList>
            <person name="Hebert F.O."/>
            <person name="Grambauer S."/>
            <person name="Barber I."/>
            <person name="Landry C.R."/>
            <person name="Aubin-Horth N."/>
        </authorList>
    </citation>
    <scope>NUCLEOTIDE SEQUENCE</scope>
</reference>
<sequence length="405" mass="46161">MSFRIRSALPLFFINWRTFPKMQMRSFVIKISSFAFASASAFYLYNIKFPRKFIYSDYVVQSQTDEPTSENPTVAMFEKFASVEFDGEAFMTPRDFVDCITGARPPVAMRRHVVDETIVNKILAHTPAIGSCRVSLFKKLDRNGLISCSEFLFLLSVLTGSLHKLQVLFMMFDRDDSGRIERPEFLQMTNLCQLKFSKEATLCEGNVKKATTLLRHFFNKDGSGTLAYKDFTKFMTDLQKEILSAEFNRLSMGTDAISRLKMAEVILRYSKTSPTAKEAGYQKVAESVAFESDSITFQSYCEFFTLLYDYEDFSAALKMFLQTRRTISEDEFQRAARAVTGKFLDKAIVDTVFLLFDADGDGHLSPDEFMSFIRSYIARGTRNELTSESAAQNFSSCVATRVRAT</sequence>
<dbReference type="SUPFAM" id="SSF47473">
    <property type="entry name" value="EF-hand"/>
    <property type="match status" value="2"/>
</dbReference>
<evidence type="ECO:0000259" key="10">
    <source>
        <dbReference type="PROSITE" id="PS50222"/>
    </source>
</evidence>
<dbReference type="GO" id="GO:0036444">
    <property type="term" value="P:calcium import into the mitochondrion"/>
    <property type="evidence" value="ECO:0007669"/>
    <property type="project" value="TreeGrafter"/>
</dbReference>
<comment type="subcellular location">
    <subcellularLocation>
        <location evidence="1">Mitochondrion inner membrane</location>
    </subcellularLocation>
    <subcellularLocation>
        <location evidence="2">Mitochondrion intermembrane space</location>
    </subcellularLocation>
</comment>
<dbReference type="PROSITE" id="PS00018">
    <property type="entry name" value="EF_HAND_1"/>
    <property type="match status" value="2"/>
</dbReference>
<evidence type="ECO:0000256" key="3">
    <source>
        <dbReference type="ARBA" id="ARBA00022737"/>
    </source>
</evidence>
<keyword evidence="5" id="KW-0106">Calcium</keyword>
<dbReference type="Pfam" id="PF13833">
    <property type="entry name" value="EF-hand_8"/>
    <property type="match status" value="2"/>
</dbReference>
<evidence type="ECO:0000256" key="1">
    <source>
        <dbReference type="ARBA" id="ARBA00004273"/>
    </source>
</evidence>
<evidence type="ECO:0000256" key="5">
    <source>
        <dbReference type="ARBA" id="ARBA00022837"/>
    </source>
</evidence>
<dbReference type="InterPro" id="IPR039800">
    <property type="entry name" value="MICU1/2/3"/>
</dbReference>
<accession>A0A0X3NWJ5</accession>
<feature type="domain" description="EF-hand" evidence="10">
    <location>
        <begin position="344"/>
        <end position="379"/>
    </location>
</feature>
<organism evidence="11">
    <name type="scientific">Schistocephalus solidus</name>
    <name type="common">Tapeworm</name>
    <dbReference type="NCBI Taxonomy" id="70667"/>
    <lineage>
        <taxon>Eukaryota</taxon>
        <taxon>Metazoa</taxon>
        <taxon>Spiralia</taxon>
        <taxon>Lophotrochozoa</taxon>
        <taxon>Platyhelminthes</taxon>
        <taxon>Cestoda</taxon>
        <taxon>Eucestoda</taxon>
        <taxon>Diphyllobothriidea</taxon>
        <taxon>Diphyllobothriidae</taxon>
        <taxon>Schistocephalus</taxon>
    </lineage>
</organism>
<keyword evidence="4" id="KW-0999">Mitochondrion inner membrane</keyword>
<dbReference type="PANTHER" id="PTHR12294:SF13">
    <property type="entry name" value="MITOCHONDRIAL CALCIUM UPTAKE 3, ISOFORM D"/>
    <property type="match status" value="1"/>
</dbReference>
<feature type="transmembrane region" description="Helical" evidence="9">
    <location>
        <begin position="27"/>
        <end position="45"/>
    </location>
</feature>
<keyword evidence="3" id="KW-0677">Repeat</keyword>
<evidence type="ECO:0000256" key="6">
    <source>
        <dbReference type="ARBA" id="ARBA00022946"/>
    </source>
</evidence>
<dbReference type="InterPro" id="IPR018247">
    <property type="entry name" value="EF_Hand_1_Ca_BS"/>
</dbReference>
<feature type="domain" description="EF-hand" evidence="10">
    <location>
        <begin position="160"/>
        <end position="195"/>
    </location>
</feature>
<evidence type="ECO:0000313" key="11">
    <source>
        <dbReference type="EMBL" id="JAP43510.1"/>
    </source>
</evidence>
<evidence type="ECO:0000256" key="7">
    <source>
        <dbReference type="ARBA" id="ARBA00023128"/>
    </source>
</evidence>
<protein>
    <submittedName>
        <fullName evidence="11">Calcium uptake protein 2</fullName>
    </submittedName>
</protein>
<keyword evidence="6" id="KW-0809">Transit peptide</keyword>
<evidence type="ECO:0000256" key="8">
    <source>
        <dbReference type="ARBA" id="ARBA00023136"/>
    </source>
</evidence>